<dbReference type="PANTHER" id="PTHR43201">
    <property type="entry name" value="ACYL-COA SYNTHETASE"/>
    <property type="match status" value="1"/>
</dbReference>
<dbReference type="InterPro" id="IPR025110">
    <property type="entry name" value="AMP-bd_C"/>
</dbReference>
<dbReference type="InterPro" id="IPR045851">
    <property type="entry name" value="AMP-bd_C_sf"/>
</dbReference>
<feature type="domain" description="AMP-dependent synthetase/ligase" evidence="1">
    <location>
        <begin position="34"/>
        <end position="416"/>
    </location>
</feature>
<proteinExistence type="predicted"/>
<sequence length="573" mass="63082">MTTSLPDSLPSGTLSIVKGSTEQPLWDITLSQLLEQQAQLGPQRQCVVFPSHNYRATYQQLYQSTLALAKGLISAGVLPGDNIGILAGNCPQYIELFFAASHVSAALVVLNNTYTPTELKSALKHSVECKLLFTAANIGKFRNSGVLDMLSSKELKQDLKHLQEVIILKPDNAWKFRTYDNLVQCGKHESEDNLFRRTRSVKAGDVCNLQFTSGTTGSPKAAMLTHRNLINNGRFVGDRMRLTPRDIICCPPPLFHCFGLVLGLLAALTHRSSIVFPSETFQPIAVLQAVTNERCTALHGVPAMFSSELSLLQRGMDFSSLRTGIAAGAPVPKQLMEDLRKTLNMVEITNTYGMTETSPASFMTFTDDPIEKRLSTVGRILPHMAAKIVDASGEVVPMGSRGELCVSGFALQKGYWQDPKKTAEVMRTDKDGQLWMHTGDEAMFDAEGYCYITGRIKDIIIRGGENIAPREIEERLVQHPSIAQAAAVGITDAKYGEVVGVFLQPRKSQSRPSTESLQEFVRANLGWHKAPAHIFWLGANEDFPVTGSGKIKKHILKARGDKLIKSRQRTAKL</sequence>
<dbReference type="InterPro" id="IPR042099">
    <property type="entry name" value="ANL_N_sf"/>
</dbReference>
<gene>
    <name evidence="3" type="ORF">OIDMADRAFT_126476</name>
</gene>
<dbReference type="PROSITE" id="PS00455">
    <property type="entry name" value="AMP_BINDING"/>
    <property type="match status" value="1"/>
</dbReference>
<dbReference type="GO" id="GO:0006631">
    <property type="term" value="P:fatty acid metabolic process"/>
    <property type="evidence" value="ECO:0007669"/>
    <property type="project" value="TreeGrafter"/>
</dbReference>
<dbReference type="AlphaFoldDB" id="A0A0C3HCF7"/>
<dbReference type="InterPro" id="IPR000873">
    <property type="entry name" value="AMP-dep_synth/lig_dom"/>
</dbReference>
<name>A0A0C3HCF7_OIDMZ</name>
<dbReference type="Pfam" id="PF00501">
    <property type="entry name" value="AMP-binding"/>
    <property type="match status" value="1"/>
</dbReference>
<dbReference type="Gene3D" id="3.30.300.30">
    <property type="match status" value="1"/>
</dbReference>
<dbReference type="InParanoid" id="A0A0C3HCF7"/>
<reference evidence="3 4" key="1">
    <citation type="submission" date="2014-04" db="EMBL/GenBank/DDBJ databases">
        <authorList>
            <consortium name="DOE Joint Genome Institute"/>
            <person name="Kuo A."/>
            <person name="Martino E."/>
            <person name="Perotto S."/>
            <person name="Kohler A."/>
            <person name="Nagy L.G."/>
            <person name="Floudas D."/>
            <person name="Copeland A."/>
            <person name="Barry K.W."/>
            <person name="Cichocki N."/>
            <person name="Veneault-Fourrey C."/>
            <person name="LaButti K."/>
            <person name="Lindquist E.A."/>
            <person name="Lipzen A."/>
            <person name="Lundell T."/>
            <person name="Morin E."/>
            <person name="Murat C."/>
            <person name="Sun H."/>
            <person name="Tunlid A."/>
            <person name="Henrissat B."/>
            <person name="Grigoriev I.V."/>
            <person name="Hibbett D.S."/>
            <person name="Martin F."/>
            <person name="Nordberg H.P."/>
            <person name="Cantor M.N."/>
            <person name="Hua S.X."/>
        </authorList>
    </citation>
    <scope>NUCLEOTIDE SEQUENCE [LARGE SCALE GENOMIC DNA]</scope>
    <source>
        <strain evidence="3 4">Zn</strain>
    </source>
</reference>
<evidence type="ECO:0000259" key="1">
    <source>
        <dbReference type="Pfam" id="PF00501"/>
    </source>
</evidence>
<accession>A0A0C3HCF7</accession>
<keyword evidence="4" id="KW-1185">Reference proteome</keyword>
<dbReference type="STRING" id="913774.A0A0C3HCF7"/>
<dbReference type="Proteomes" id="UP000054321">
    <property type="component" value="Unassembled WGS sequence"/>
</dbReference>
<evidence type="ECO:0000313" key="4">
    <source>
        <dbReference type="Proteomes" id="UP000054321"/>
    </source>
</evidence>
<reference evidence="4" key="2">
    <citation type="submission" date="2015-01" db="EMBL/GenBank/DDBJ databases">
        <title>Evolutionary Origins and Diversification of the Mycorrhizal Mutualists.</title>
        <authorList>
            <consortium name="DOE Joint Genome Institute"/>
            <consortium name="Mycorrhizal Genomics Consortium"/>
            <person name="Kohler A."/>
            <person name="Kuo A."/>
            <person name="Nagy L.G."/>
            <person name="Floudas D."/>
            <person name="Copeland A."/>
            <person name="Barry K.W."/>
            <person name="Cichocki N."/>
            <person name="Veneault-Fourrey C."/>
            <person name="LaButti K."/>
            <person name="Lindquist E.A."/>
            <person name="Lipzen A."/>
            <person name="Lundell T."/>
            <person name="Morin E."/>
            <person name="Murat C."/>
            <person name="Riley R."/>
            <person name="Ohm R."/>
            <person name="Sun H."/>
            <person name="Tunlid A."/>
            <person name="Henrissat B."/>
            <person name="Grigoriev I.V."/>
            <person name="Hibbett D.S."/>
            <person name="Martin F."/>
        </authorList>
    </citation>
    <scope>NUCLEOTIDE SEQUENCE [LARGE SCALE GENOMIC DNA]</scope>
    <source>
        <strain evidence="4">Zn</strain>
    </source>
</reference>
<dbReference type="InterPro" id="IPR020845">
    <property type="entry name" value="AMP-binding_CS"/>
</dbReference>
<dbReference type="OrthoDB" id="10253115at2759"/>
<dbReference type="PANTHER" id="PTHR43201:SF6">
    <property type="entry name" value="ACYL COA SYNTHETASE (EUROFUNG)"/>
    <property type="match status" value="1"/>
</dbReference>
<organism evidence="3 4">
    <name type="scientific">Oidiodendron maius (strain Zn)</name>
    <dbReference type="NCBI Taxonomy" id="913774"/>
    <lineage>
        <taxon>Eukaryota</taxon>
        <taxon>Fungi</taxon>
        <taxon>Dikarya</taxon>
        <taxon>Ascomycota</taxon>
        <taxon>Pezizomycotina</taxon>
        <taxon>Leotiomycetes</taxon>
        <taxon>Leotiomycetes incertae sedis</taxon>
        <taxon>Myxotrichaceae</taxon>
        <taxon>Oidiodendron</taxon>
    </lineage>
</organism>
<protein>
    <submittedName>
        <fullName evidence="3">Uncharacterized protein</fullName>
    </submittedName>
</protein>
<dbReference type="EMBL" id="KN832878">
    <property type="protein sequence ID" value="KIN00052.1"/>
    <property type="molecule type" value="Genomic_DNA"/>
</dbReference>
<evidence type="ECO:0000259" key="2">
    <source>
        <dbReference type="Pfam" id="PF13193"/>
    </source>
</evidence>
<dbReference type="HOGENOM" id="CLU_000022_59_7_1"/>
<dbReference type="Pfam" id="PF13193">
    <property type="entry name" value="AMP-binding_C"/>
    <property type="match status" value="1"/>
</dbReference>
<dbReference type="GO" id="GO:0031956">
    <property type="term" value="F:medium-chain fatty acid-CoA ligase activity"/>
    <property type="evidence" value="ECO:0007669"/>
    <property type="project" value="TreeGrafter"/>
</dbReference>
<evidence type="ECO:0000313" key="3">
    <source>
        <dbReference type="EMBL" id="KIN00052.1"/>
    </source>
</evidence>
<feature type="domain" description="AMP-binding enzyme C-terminal" evidence="2">
    <location>
        <begin position="471"/>
        <end position="550"/>
    </location>
</feature>
<dbReference type="Gene3D" id="3.40.50.12780">
    <property type="entry name" value="N-terminal domain of ligase-like"/>
    <property type="match status" value="1"/>
</dbReference>
<dbReference type="SUPFAM" id="SSF56801">
    <property type="entry name" value="Acetyl-CoA synthetase-like"/>
    <property type="match status" value="1"/>
</dbReference>